<reference evidence="2 3" key="1">
    <citation type="journal article" date="2015" name="Genome Announc.">
        <title>Complete Genome Sequence of the Type Strain Corynebacterium testudinoris DSM 44614, Recovered from Necrotic Lesions in the Mouth of a Tortoise.</title>
        <authorList>
            <person name="Ruckert C."/>
            <person name="Kriete M."/>
            <person name="Jaenicke S."/>
            <person name="Winkler A."/>
            <person name="Tauch A."/>
        </authorList>
    </citation>
    <scope>NUCLEOTIDE SEQUENCE [LARGE SCALE GENOMIC DNA]</scope>
    <source>
        <strain evidence="2 3">DSM 44614</strain>
    </source>
</reference>
<dbReference type="STRING" id="136857.CTEST_04765"/>
<feature type="region of interest" description="Disordered" evidence="1">
    <location>
        <begin position="1"/>
        <end position="59"/>
    </location>
</feature>
<dbReference type="OrthoDB" id="4428045at2"/>
<dbReference type="Proteomes" id="UP000035540">
    <property type="component" value="Chromosome"/>
</dbReference>
<evidence type="ECO:0000256" key="1">
    <source>
        <dbReference type="SAM" id="MobiDB-lite"/>
    </source>
</evidence>
<evidence type="ECO:0000313" key="2">
    <source>
        <dbReference type="EMBL" id="AKK08400.1"/>
    </source>
</evidence>
<proteinExistence type="predicted"/>
<organism evidence="2 3">
    <name type="scientific">Corynebacterium testudinoris</name>
    <dbReference type="NCBI Taxonomy" id="136857"/>
    <lineage>
        <taxon>Bacteria</taxon>
        <taxon>Bacillati</taxon>
        <taxon>Actinomycetota</taxon>
        <taxon>Actinomycetes</taxon>
        <taxon>Mycobacteriales</taxon>
        <taxon>Corynebacteriaceae</taxon>
        <taxon>Corynebacterium</taxon>
    </lineage>
</organism>
<dbReference type="PATRIC" id="fig|136857.5.peg.947"/>
<dbReference type="KEGG" id="cted:CTEST_04765"/>
<keyword evidence="3" id="KW-1185">Reference proteome</keyword>
<protein>
    <submittedName>
        <fullName evidence="2">Uncharacterized protein</fullName>
    </submittedName>
</protein>
<feature type="compositionally biased region" description="Basic and acidic residues" evidence="1">
    <location>
        <begin position="1"/>
        <end position="40"/>
    </location>
</feature>
<reference evidence="3" key="2">
    <citation type="submission" date="2015-05" db="EMBL/GenBank/DDBJ databases">
        <title>Complete genome sequence of Corynebacterium testudinoris DSM 44614, recovered from necrotic lesions in the mouth of a tortoise.</title>
        <authorList>
            <person name="Ruckert C."/>
            <person name="Albersmeier A."/>
            <person name="Winkler A."/>
            <person name="Tauch A."/>
        </authorList>
    </citation>
    <scope>NUCLEOTIDE SEQUENCE [LARGE SCALE GENOMIC DNA]</scope>
    <source>
        <strain evidence="3">DSM 44614</strain>
    </source>
</reference>
<gene>
    <name evidence="2" type="ORF">CTEST_04765</name>
</gene>
<sequence>MTDHNNSDEKKLLWEFPEDKPFTHNHPENIGKSSEELRDELPEEWGQESFPASDPPANY</sequence>
<dbReference type="RefSeq" id="WP_047252766.1">
    <property type="nucleotide sequence ID" value="NZ_CP011545.1"/>
</dbReference>
<accession>A0A0G3H6M2</accession>
<dbReference type="EMBL" id="CP011545">
    <property type="protein sequence ID" value="AKK08400.1"/>
    <property type="molecule type" value="Genomic_DNA"/>
</dbReference>
<evidence type="ECO:0000313" key="3">
    <source>
        <dbReference type="Proteomes" id="UP000035540"/>
    </source>
</evidence>
<dbReference type="AlphaFoldDB" id="A0A0G3H6M2"/>
<name>A0A0G3H6M2_9CORY</name>